<dbReference type="InterPro" id="IPR005502">
    <property type="entry name" value="Ribosyl_crysJ1"/>
</dbReference>
<dbReference type="GO" id="GO:0046872">
    <property type="term" value="F:metal ion binding"/>
    <property type="evidence" value="ECO:0007669"/>
    <property type="project" value="UniProtKB-KW"/>
</dbReference>
<proteinExistence type="inferred from homology"/>
<feature type="binding site" evidence="3">
    <location>
        <position position="54"/>
    </location>
    <ligand>
        <name>Mg(2+)</name>
        <dbReference type="ChEBI" id="CHEBI:18420"/>
        <label>1</label>
    </ligand>
</feature>
<feature type="binding site" evidence="3">
    <location>
        <position position="53"/>
    </location>
    <ligand>
        <name>Mg(2+)</name>
        <dbReference type="ChEBI" id="CHEBI:18420"/>
        <label>1</label>
    </ligand>
</feature>
<feature type="binding site" evidence="3">
    <location>
        <position position="55"/>
    </location>
    <ligand>
        <name>Mg(2+)</name>
        <dbReference type="ChEBI" id="CHEBI:18420"/>
        <label>1</label>
    </ligand>
</feature>
<dbReference type="RefSeq" id="WP_035161878.1">
    <property type="nucleotide sequence ID" value="NZ_AZTB01000005.1"/>
</dbReference>
<dbReference type="PANTHER" id="PTHR16222:SF24">
    <property type="entry name" value="ADP-RIBOSYLHYDROLASE ARH3"/>
    <property type="match status" value="1"/>
</dbReference>
<comment type="cofactor">
    <cofactor evidence="3">
        <name>Mg(2+)</name>
        <dbReference type="ChEBI" id="CHEBI:18420"/>
    </cofactor>
    <text evidence="3">Binds 2 magnesium ions per subunit.</text>
</comment>
<evidence type="ECO:0000256" key="2">
    <source>
        <dbReference type="ARBA" id="ARBA00022801"/>
    </source>
</evidence>
<reference evidence="4 5" key="1">
    <citation type="submission" date="2013-12" db="EMBL/GenBank/DDBJ databases">
        <title>Draft genome sequence of Caloranaerobacter sp. H53214.</title>
        <authorList>
            <person name="Jiang L.J."/>
            <person name="Shao Z.Z."/>
            <person name="Long M.N."/>
        </authorList>
    </citation>
    <scope>NUCLEOTIDE SEQUENCE [LARGE SCALE GENOMIC DNA]</scope>
    <source>
        <strain evidence="4 5">H53214</strain>
    </source>
</reference>
<keyword evidence="3" id="KW-0479">Metal-binding</keyword>
<dbReference type="PANTHER" id="PTHR16222">
    <property type="entry name" value="ADP-RIBOSYLGLYCOHYDROLASE"/>
    <property type="match status" value="1"/>
</dbReference>
<feature type="binding site" evidence="3">
    <location>
        <position position="267"/>
    </location>
    <ligand>
        <name>Mg(2+)</name>
        <dbReference type="ChEBI" id="CHEBI:18420"/>
        <label>1</label>
    </ligand>
</feature>
<comment type="caution">
    <text evidence="4">The sequence shown here is derived from an EMBL/GenBank/DDBJ whole genome shotgun (WGS) entry which is preliminary data.</text>
</comment>
<name>A0A096CX76_9FIRM</name>
<dbReference type="EMBL" id="AZTB01000005">
    <property type="protein sequence ID" value="KGG81169.1"/>
    <property type="molecule type" value="Genomic_DNA"/>
</dbReference>
<dbReference type="Gene3D" id="1.10.4080.10">
    <property type="entry name" value="ADP-ribosylation/Crystallin J1"/>
    <property type="match status" value="1"/>
</dbReference>
<accession>A0A096CX76</accession>
<dbReference type="STRING" id="1156417.Y919_01940"/>
<evidence type="ECO:0000256" key="1">
    <source>
        <dbReference type="ARBA" id="ARBA00010702"/>
    </source>
</evidence>
<evidence type="ECO:0000313" key="4">
    <source>
        <dbReference type="EMBL" id="KGG81169.1"/>
    </source>
</evidence>
<keyword evidence="2" id="KW-0378">Hydrolase</keyword>
<dbReference type="Pfam" id="PF03747">
    <property type="entry name" value="ADP_ribosyl_GH"/>
    <property type="match status" value="1"/>
</dbReference>
<dbReference type="SUPFAM" id="SSF101478">
    <property type="entry name" value="ADP-ribosylglycohydrolase"/>
    <property type="match status" value="1"/>
</dbReference>
<evidence type="ECO:0000313" key="5">
    <source>
        <dbReference type="Proteomes" id="UP000029622"/>
    </source>
</evidence>
<organism evidence="4 5">
    <name type="scientific">Caloranaerobacter azorensis H53214</name>
    <dbReference type="NCBI Taxonomy" id="1156417"/>
    <lineage>
        <taxon>Bacteria</taxon>
        <taxon>Bacillati</taxon>
        <taxon>Bacillota</taxon>
        <taxon>Tissierellia</taxon>
        <taxon>Tissierellales</taxon>
        <taxon>Thermohalobacteraceae</taxon>
        <taxon>Caloranaerobacter</taxon>
    </lineage>
</organism>
<feature type="binding site" evidence="3">
    <location>
        <position position="266"/>
    </location>
    <ligand>
        <name>Mg(2+)</name>
        <dbReference type="ChEBI" id="CHEBI:18420"/>
        <label>1</label>
    </ligand>
</feature>
<dbReference type="AlphaFoldDB" id="A0A096CX76"/>
<keyword evidence="3" id="KW-0460">Magnesium</keyword>
<dbReference type="InterPro" id="IPR036705">
    <property type="entry name" value="Ribosyl_crysJ1_sf"/>
</dbReference>
<gene>
    <name evidence="4" type="ORF">Y919_01940</name>
</gene>
<evidence type="ECO:0000256" key="3">
    <source>
        <dbReference type="PIRSR" id="PIRSR605502-1"/>
    </source>
</evidence>
<sequence>MSRNKILGAIFGFCIGDALGVPVEFKSREELIKEPVTDMLGYGTYNQPPGTWSDDTSLTLCLVESLCNGFSLEDIAEKYTKWYYDAYWTPYNVTFGVGNTTKEAICRISRGVNPEQAGLDDEYSNGNGSLMRGLPLAFYLKDFEDEEKYDVIHKVSSITHRHLRSILACSIYVEYAINLLKGYLKDEAYENMKVNITNFYSNTDFKKEFASYNRILKYDIAKLREEEIKSSGYVVDTLEAVFWCFLNGNGYKEVVLKAVNLGNDTDTIAAVAGGLAGIYYGIEAIPKKWIDAVARKNDIIRLAEQFSNSLNCN</sequence>
<dbReference type="InterPro" id="IPR050792">
    <property type="entry name" value="ADP-ribosylglycohydrolase"/>
</dbReference>
<protein>
    <submittedName>
        <fullName evidence="4">Crystallin</fullName>
    </submittedName>
</protein>
<dbReference type="Proteomes" id="UP000029622">
    <property type="component" value="Unassembled WGS sequence"/>
</dbReference>
<dbReference type="GO" id="GO:0016787">
    <property type="term" value="F:hydrolase activity"/>
    <property type="evidence" value="ECO:0007669"/>
    <property type="project" value="UniProtKB-KW"/>
</dbReference>
<comment type="similarity">
    <text evidence="1">Belongs to the ADP-ribosylglycohydrolase family.</text>
</comment>
<feature type="binding site" evidence="3">
    <location>
        <position position="264"/>
    </location>
    <ligand>
        <name>Mg(2+)</name>
        <dbReference type="ChEBI" id="CHEBI:18420"/>
        <label>1</label>
    </ligand>
</feature>